<reference evidence="1" key="1">
    <citation type="submission" date="2023-11" db="EMBL/GenBank/DDBJ databases">
        <authorList>
            <person name="Poullet M."/>
        </authorList>
    </citation>
    <scope>NUCLEOTIDE SEQUENCE</scope>
    <source>
        <strain evidence="1">E1834</strain>
    </source>
</reference>
<dbReference type="EMBL" id="CAVMJV010000056">
    <property type="protein sequence ID" value="CAK5085123.1"/>
    <property type="molecule type" value="Genomic_DNA"/>
</dbReference>
<keyword evidence="2" id="KW-1185">Reference proteome</keyword>
<name>A0ACB1A1Z3_MELEN</name>
<protein>
    <submittedName>
        <fullName evidence="1">Uncharacterized protein</fullName>
    </submittedName>
</protein>
<proteinExistence type="predicted"/>
<accession>A0ACB1A1Z3</accession>
<sequence length="107" mass="12320">MFCNISWIFFGSPKIIFKIIYNNYFISKDCLNQQINFGNYGYLEIPEENNLIKSSSINCSWQINIPCKKENNLCPFNIFVDSLAATEDDEILFKTNDGNTIAINSTK</sequence>
<organism evidence="1 2">
    <name type="scientific">Meloidogyne enterolobii</name>
    <name type="common">Root-knot nematode worm</name>
    <name type="synonym">Meloidogyne mayaguensis</name>
    <dbReference type="NCBI Taxonomy" id="390850"/>
    <lineage>
        <taxon>Eukaryota</taxon>
        <taxon>Metazoa</taxon>
        <taxon>Ecdysozoa</taxon>
        <taxon>Nematoda</taxon>
        <taxon>Chromadorea</taxon>
        <taxon>Rhabditida</taxon>
        <taxon>Tylenchina</taxon>
        <taxon>Tylenchomorpha</taxon>
        <taxon>Tylenchoidea</taxon>
        <taxon>Meloidogynidae</taxon>
        <taxon>Meloidogyninae</taxon>
        <taxon>Meloidogyne</taxon>
    </lineage>
</organism>
<comment type="caution">
    <text evidence="1">The sequence shown here is derived from an EMBL/GenBank/DDBJ whole genome shotgun (WGS) entry which is preliminary data.</text>
</comment>
<evidence type="ECO:0000313" key="2">
    <source>
        <dbReference type="Proteomes" id="UP001497535"/>
    </source>
</evidence>
<evidence type="ECO:0000313" key="1">
    <source>
        <dbReference type="EMBL" id="CAK5085123.1"/>
    </source>
</evidence>
<dbReference type="Proteomes" id="UP001497535">
    <property type="component" value="Unassembled WGS sequence"/>
</dbReference>
<gene>
    <name evidence="1" type="ORF">MENTE1834_LOCUS32558</name>
</gene>